<dbReference type="EMBL" id="CACRXK020035921">
    <property type="protein sequence ID" value="CAB4044714.1"/>
    <property type="molecule type" value="Genomic_DNA"/>
</dbReference>
<comment type="caution">
    <text evidence="1">The sequence shown here is derived from an EMBL/GenBank/DDBJ whole genome shotgun (WGS) entry which is preliminary data.</text>
</comment>
<proteinExistence type="predicted"/>
<protein>
    <submittedName>
        <fullName evidence="1">Uncharacterized protein</fullName>
    </submittedName>
</protein>
<evidence type="ECO:0000313" key="2">
    <source>
        <dbReference type="Proteomes" id="UP001152795"/>
    </source>
</evidence>
<feature type="non-terminal residue" evidence="1">
    <location>
        <position position="53"/>
    </location>
</feature>
<sequence>AVKRKERKRAKQCSLQHSCRMIHHKVVEVVLYMQQNQLQQQAGLTKVKIFPFT</sequence>
<accession>A0A6S7KP21</accession>
<dbReference type="Proteomes" id="UP001152795">
    <property type="component" value="Unassembled WGS sequence"/>
</dbReference>
<organism evidence="1 2">
    <name type="scientific">Paramuricea clavata</name>
    <name type="common">Red gorgonian</name>
    <name type="synonym">Violescent sea-whip</name>
    <dbReference type="NCBI Taxonomy" id="317549"/>
    <lineage>
        <taxon>Eukaryota</taxon>
        <taxon>Metazoa</taxon>
        <taxon>Cnidaria</taxon>
        <taxon>Anthozoa</taxon>
        <taxon>Octocorallia</taxon>
        <taxon>Malacalcyonacea</taxon>
        <taxon>Plexauridae</taxon>
        <taxon>Paramuricea</taxon>
    </lineage>
</organism>
<name>A0A6S7KP21_PARCT</name>
<evidence type="ECO:0000313" key="1">
    <source>
        <dbReference type="EMBL" id="CAB4044714.1"/>
    </source>
</evidence>
<feature type="non-terminal residue" evidence="1">
    <location>
        <position position="1"/>
    </location>
</feature>
<keyword evidence="2" id="KW-1185">Reference proteome</keyword>
<reference evidence="1" key="1">
    <citation type="submission" date="2020-04" db="EMBL/GenBank/DDBJ databases">
        <authorList>
            <person name="Alioto T."/>
            <person name="Alioto T."/>
            <person name="Gomez Garrido J."/>
        </authorList>
    </citation>
    <scope>NUCLEOTIDE SEQUENCE</scope>
    <source>
        <strain evidence="1">A484AB</strain>
    </source>
</reference>
<dbReference type="AlphaFoldDB" id="A0A6S7KP21"/>
<gene>
    <name evidence="1" type="ORF">PACLA_8A026834</name>
</gene>